<accession>A0A9Q9LYY7</accession>
<protein>
    <recommendedName>
        <fullName evidence="5">Sulfotransferase</fullName>
    </recommendedName>
</protein>
<dbReference type="EMBL" id="CP081083">
    <property type="protein sequence ID" value="UWQ61058.1"/>
    <property type="molecule type" value="Genomic_DNA"/>
</dbReference>
<dbReference type="InterPro" id="IPR027417">
    <property type="entry name" value="P-loop_NTPase"/>
</dbReference>
<dbReference type="RefSeq" id="WP_259969784.1">
    <property type="nucleotide sequence ID" value="NZ_CP081076.1"/>
</dbReference>
<geneLocation type="plasmid" evidence="2 3">
    <name>unnamed5</name>
</geneLocation>
<reference evidence="1" key="1">
    <citation type="submission" date="2021-08" db="EMBL/GenBank/DDBJ databases">
        <authorList>
            <person name="Nwanade C."/>
            <person name="Wang M."/>
            <person name="Masoudi A."/>
            <person name="Yu Z."/>
            <person name="Liu J."/>
        </authorList>
    </citation>
    <scope>NUCLEOTIDE SEQUENCE</scope>
    <source>
        <strain evidence="1">S122</strain>
        <strain evidence="2">S141</strain>
        <plasmid evidence="2">unnamed5</plasmid>
        <plasmid evidence="1">unnamed6</plasmid>
    </source>
</reference>
<gene>
    <name evidence="1" type="ORF">K3721_21500</name>
    <name evidence="2" type="ORF">K3722_21760</name>
</gene>
<dbReference type="Proteomes" id="UP001058713">
    <property type="component" value="Plasmid unnamed6"/>
</dbReference>
<keyword evidence="1" id="KW-0614">Plasmid</keyword>
<dbReference type="KEGG" id="lcae:K3721_21500"/>
<evidence type="ECO:0000313" key="2">
    <source>
        <dbReference type="EMBL" id="UWQ61058.1"/>
    </source>
</evidence>
<proteinExistence type="predicted"/>
<sequence length="340" mass="37322">MNADQASSLTRTVFLFGAVGHGPYGFMTFAEDGRVTTYDNANESHYRYEGGVLSFLDGQGKVTSSMAPLADQPLVFRPYGLGNHYLEPTLSLAPAAAPARPGLPPVLVNTLPKSGTYMVAQALKDVGYEQVDLHLSAAFLHDNRGVPPEDIHWSPNDRARPVPASAAAALLRPGEFMVGHIDSPGELQRIQQLGVELLNVVRCPYRQILSMMKFRLQKVKPSEKDLVWHSLEGSARVKAFVISHPVDYWLSFSRMLTQEFSALRYEDLRTGQATAGGASEELTALLSAGLKTAIGKRTSTLMEESPQADLMALKDPEVWNYLGSLGMHAYAVARWPDYPF</sequence>
<dbReference type="Proteomes" id="UP001058184">
    <property type="component" value="Plasmid unnamed5"/>
</dbReference>
<evidence type="ECO:0008006" key="5">
    <source>
        <dbReference type="Google" id="ProtNLM"/>
    </source>
</evidence>
<evidence type="ECO:0000313" key="4">
    <source>
        <dbReference type="Proteomes" id="UP001058713"/>
    </source>
</evidence>
<dbReference type="EMBL" id="CP081076">
    <property type="protein sequence ID" value="UWQ56510.1"/>
    <property type="molecule type" value="Genomic_DNA"/>
</dbReference>
<dbReference type="SUPFAM" id="SSF52540">
    <property type="entry name" value="P-loop containing nucleoside triphosphate hydrolases"/>
    <property type="match status" value="1"/>
</dbReference>
<geneLocation type="plasmid" evidence="1 4">
    <name>unnamed6</name>
</geneLocation>
<name>A0A9Q9LYY7_LEICA</name>
<evidence type="ECO:0000313" key="1">
    <source>
        <dbReference type="EMBL" id="UWQ56510.1"/>
    </source>
</evidence>
<dbReference type="AlphaFoldDB" id="A0A9Q9LYY7"/>
<keyword evidence="3" id="KW-1185">Reference proteome</keyword>
<evidence type="ECO:0000313" key="3">
    <source>
        <dbReference type="Proteomes" id="UP001058184"/>
    </source>
</evidence>
<organism evidence="1 4">
    <name type="scientific">Leisingera caerulea</name>
    <name type="common">Phaeobacter caeruleus</name>
    <dbReference type="NCBI Taxonomy" id="506591"/>
    <lineage>
        <taxon>Bacteria</taxon>
        <taxon>Pseudomonadati</taxon>
        <taxon>Pseudomonadota</taxon>
        <taxon>Alphaproteobacteria</taxon>
        <taxon>Rhodobacterales</taxon>
        <taxon>Roseobacteraceae</taxon>
        <taxon>Leisingera</taxon>
    </lineage>
</organism>